<dbReference type="Proteomes" id="UP001367676">
    <property type="component" value="Unassembled WGS sequence"/>
</dbReference>
<proteinExistence type="predicted"/>
<gene>
    <name evidence="2" type="ORF">V9T40_000184</name>
</gene>
<reference evidence="2 3" key="1">
    <citation type="submission" date="2024-03" db="EMBL/GenBank/DDBJ databases">
        <title>Adaptation during the transition from Ophiocordyceps entomopathogen to insect associate is accompanied by gene loss and intensified selection.</title>
        <authorList>
            <person name="Ward C.M."/>
            <person name="Onetto C.A."/>
            <person name="Borneman A.R."/>
        </authorList>
    </citation>
    <scope>NUCLEOTIDE SEQUENCE [LARGE SCALE GENOMIC DNA]</scope>
    <source>
        <strain evidence="2">AWRI1</strain>
        <tissue evidence="2">Single Adult Female</tissue>
    </source>
</reference>
<evidence type="ECO:0000313" key="2">
    <source>
        <dbReference type="EMBL" id="KAK7579555.1"/>
    </source>
</evidence>
<organism evidence="2 3">
    <name type="scientific">Parthenolecanium corni</name>
    <dbReference type="NCBI Taxonomy" id="536013"/>
    <lineage>
        <taxon>Eukaryota</taxon>
        <taxon>Metazoa</taxon>
        <taxon>Ecdysozoa</taxon>
        <taxon>Arthropoda</taxon>
        <taxon>Hexapoda</taxon>
        <taxon>Insecta</taxon>
        <taxon>Pterygota</taxon>
        <taxon>Neoptera</taxon>
        <taxon>Paraneoptera</taxon>
        <taxon>Hemiptera</taxon>
        <taxon>Sternorrhyncha</taxon>
        <taxon>Coccoidea</taxon>
        <taxon>Coccidae</taxon>
        <taxon>Parthenolecanium</taxon>
    </lineage>
</organism>
<comment type="caution">
    <text evidence="2">The sequence shown here is derived from an EMBL/GenBank/DDBJ whole genome shotgun (WGS) entry which is preliminary data.</text>
</comment>
<evidence type="ECO:0000256" key="1">
    <source>
        <dbReference type="SAM" id="MobiDB-lite"/>
    </source>
</evidence>
<accession>A0AAN9T9D1</accession>
<evidence type="ECO:0000313" key="3">
    <source>
        <dbReference type="Proteomes" id="UP001367676"/>
    </source>
</evidence>
<sequence length="175" mass="18427">MREWATRVAPLSGRFGDSAIRRFGDGDDDDDDERRYENAKMRRWEDVSIGAVSLPLPFVSFHMKIRAKAGAAAAGGRRRGGSSPVTGMPAAAAAAASGDGSGGGGGGGGAGVAADKEFRTPPPPPPSSPDQLVLCKYMRRVRTKIGEPSARAKGTDRPTDRPTDVRCIRLCCNRA</sequence>
<dbReference type="AlphaFoldDB" id="A0AAN9T9D1"/>
<keyword evidence="3" id="KW-1185">Reference proteome</keyword>
<dbReference type="EMBL" id="JBBCAQ010000034">
    <property type="protein sequence ID" value="KAK7579555.1"/>
    <property type="molecule type" value="Genomic_DNA"/>
</dbReference>
<name>A0AAN9T9D1_9HEMI</name>
<protein>
    <submittedName>
        <fullName evidence="2">Uncharacterized protein</fullName>
    </submittedName>
</protein>
<feature type="region of interest" description="Disordered" evidence="1">
    <location>
        <begin position="69"/>
        <end position="133"/>
    </location>
</feature>
<feature type="compositionally biased region" description="Gly residues" evidence="1">
    <location>
        <begin position="99"/>
        <end position="111"/>
    </location>
</feature>